<evidence type="ECO:0000313" key="2">
    <source>
        <dbReference type="Proteomes" id="UP001472677"/>
    </source>
</evidence>
<dbReference type="Proteomes" id="UP001472677">
    <property type="component" value="Unassembled WGS sequence"/>
</dbReference>
<gene>
    <name evidence="1" type="ORF">V6N12_024872</name>
</gene>
<dbReference type="EMBL" id="JBBPBM010000867">
    <property type="protein sequence ID" value="KAK8490252.1"/>
    <property type="molecule type" value="Genomic_DNA"/>
</dbReference>
<sequence>MAENINSLFENLQFTEIECVQLVDNADQGHSLVGDVKFGLVGKLLSPNLSIENTFVQTFTNIWIEEQAEVMSFHLRMVYSYTSFQVNISCLASFDVDRGCLMENPMSWCHLT</sequence>
<reference evidence="1 2" key="1">
    <citation type="journal article" date="2024" name="G3 (Bethesda)">
        <title>Genome assembly of Hibiscus sabdariffa L. provides insights into metabolisms of medicinal natural products.</title>
        <authorList>
            <person name="Kim T."/>
        </authorList>
    </citation>
    <scope>NUCLEOTIDE SEQUENCE [LARGE SCALE GENOMIC DNA]</scope>
    <source>
        <strain evidence="1">TK-2024</strain>
        <tissue evidence="1">Old leaves</tissue>
    </source>
</reference>
<name>A0ABR2AB32_9ROSI</name>
<proteinExistence type="predicted"/>
<evidence type="ECO:0000313" key="1">
    <source>
        <dbReference type="EMBL" id="KAK8490252.1"/>
    </source>
</evidence>
<organism evidence="1 2">
    <name type="scientific">Hibiscus sabdariffa</name>
    <name type="common">roselle</name>
    <dbReference type="NCBI Taxonomy" id="183260"/>
    <lineage>
        <taxon>Eukaryota</taxon>
        <taxon>Viridiplantae</taxon>
        <taxon>Streptophyta</taxon>
        <taxon>Embryophyta</taxon>
        <taxon>Tracheophyta</taxon>
        <taxon>Spermatophyta</taxon>
        <taxon>Magnoliopsida</taxon>
        <taxon>eudicotyledons</taxon>
        <taxon>Gunneridae</taxon>
        <taxon>Pentapetalae</taxon>
        <taxon>rosids</taxon>
        <taxon>malvids</taxon>
        <taxon>Malvales</taxon>
        <taxon>Malvaceae</taxon>
        <taxon>Malvoideae</taxon>
        <taxon>Hibiscus</taxon>
    </lineage>
</organism>
<accession>A0ABR2AB32</accession>
<keyword evidence="2" id="KW-1185">Reference proteome</keyword>
<protein>
    <submittedName>
        <fullName evidence="1">Uncharacterized protein</fullName>
    </submittedName>
</protein>
<comment type="caution">
    <text evidence="1">The sequence shown here is derived from an EMBL/GenBank/DDBJ whole genome shotgun (WGS) entry which is preliminary data.</text>
</comment>